<evidence type="ECO:0000256" key="1">
    <source>
        <dbReference type="ARBA" id="ARBA00004236"/>
    </source>
</evidence>
<evidence type="ECO:0000256" key="15">
    <source>
        <dbReference type="SAM" id="Coils"/>
    </source>
</evidence>
<keyword evidence="11" id="KW-0472">Membrane</keyword>
<keyword evidence="5 13" id="KW-0728">SH3 domain</keyword>
<evidence type="ECO:0000256" key="12">
    <source>
        <dbReference type="ARBA" id="ARBA00023212"/>
    </source>
</evidence>
<evidence type="ECO:0000256" key="5">
    <source>
        <dbReference type="ARBA" id="ARBA00022443"/>
    </source>
</evidence>
<evidence type="ECO:0000256" key="11">
    <source>
        <dbReference type="ARBA" id="ARBA00023136"/>
    </source>
</evidence>
<evidence type="ECO:0000259" key="17">
    <source>
        <dbReference type="PROSITE" id="PS50002"/>
    </source>
</evidence>
<dbReference type="PANTHER" id="PTHR15735">
    <property type="entry name" value="FCH AND DOUBLE SH3 DOMAINS PROTEIN"/>
    <property type="match status" value="1"/>
</dbReference>
<dbReference type="Gene3D" id="6.10.140.470">
    <property type="match status" value="1"/>
</dbReference>
<keyword evidence="9 14" id="KW-0175">Coiled coil</keyword>
<dbReference type="SMART" id="SM00055">
    <property type="entry name" value="FCH"/>
    <property type="match status" value="1"/>
</dbReference>
<feature type="region of interest" description="Disordered" evidence="16">
    <location>
        <begin position="452"/>
        <end position="517"/>
    </location>
</feature>
<dbReference type="FunFam" id="1.20.1270.60:FF:000002">
    <property type="entry name" value="Formin-binding protein 1-like isoform 1"/>
    <property type="match status" value="1"/>
</dbReference>
<gene>
    <name evidence="20" type="ORF">XNOV1_A015595</name>
</gene>
<dbReference type="AlphaFoldDB" id="A0AAV1GA06"/>
<comment type="similarity">
    <text evidence="4">Belongs to the FNBP1 family.</text>
</comment>
<dbReference type="Pfam" id="PF25610">
    <property type="entry name" value="HR1_TOCA"/>
    <property type="match status" value="1"/>
</dbReference>
<dbReference type="InterPro" id="IPR001060">
    <property type="entry name" value="FCH_dom"/>
</dbReference>
<dbReference type="GO" id="GO:0005856">
    <property type="term" value="C:cytoskeleton"/>
    <property type="evidence" value="ECO:0007669"/>
    <property type="project" value="UniProtKB-SubCell"/>
</dbReference>
<feature type="compositionally biased region" description="Basic and acidic residues" evidence="16">
    <location>
        <begin position="452"/>
        <end position="465"/>
    </location>
</feature>
<evidence type="ECO:0000256" key="3">
    <source>
        <dbReference type="ARBA" id="ARBA00004544"/>
    </source>
</evidence>
<feature type="coiled-coil region" evidence="15">
    <location>
        <begin position="379"/>
        <end position="406"/>
    </location>
</feature>
<dbReference type="InterPro" id="IPR011072">
    <property type="entry name" value="HR1_rho-bd"/>
</dbReference>
<evidence type="ECO:0000256" key="10">
    <source>
        <dbReference type="ARBA" id="ARBA00023121"/>
    </source>
</evidence>
<dbReference type="EMBL" id="OY660876">
    <property type="protein sequence ID" value="CAJ1070233.1"/>
    <property type="molecule type" value="Genomic_DNA"/>
</dbReference>
<keyword evidence="12" id="KW-0206">Cytoskeleton</keyword>
<proteinExistence type="inferred from homology"/>
<accession>A0AAV1GA06</accession>
<dbReference type="PROSITE" id="PS50002">
    <property type="entry name" value="SH3"/>
    <property type="match status" value="1"/>
</dbReference>
<evidence type="ECO:0000259" key="19">
    <source>
        <dbReference type="PROSITE" id="PS51860"/>
    </source>
</evidence>
<evidence type="ECO:0000259" key="18">
    <source>
        <dbReference type="PROSITE" id="PS51741"/>
    </source>
</evidence>
<dbReference type="InterPro" id="IPR027267">
    <property type="entry name" value="AH/BAR_dom_sf"/>
</dbReference>
<dbReference type="SUPFAM" id="SSF103657">
    <property type="entry name" value="BAR/IMD domain-like"/>
    <property type="match status" value="1"/>
</dbReference>
<feature type="domain" description="REM-1" evidence="19">
    <location>
        <begin position="372"/>
        <end position="449"/>
    </location>
</feature>
<dbReference type="SUPFAM" id="SSF50044">
    <property type="entry name" value="SH3-domain"/>
    <property type="match status" value="1"/>
</dbReference>
<keyword evidence="7" id="KW-0963">Cytoplasm</keyword>
<reference evidence="20" key="1">
    <citation type="submission" date="2023-08" db="EMBL/GenBank/DDBJ databases">
        <authorList>
            <person name="Alioto T."/>
            <person name="Alioto T."/>
            <person name="Gomez Garrido J."/>
        </authorList>
    </citation>
    <scope>NUCLEOTIDE SEQUENCE</scope>
</reference>
<keyword evidence="8" id="KW-0254">Endocytosis</keyword>
<dbReference type="InterPro" id="IPR057870">
    <property type="entry name" value="HR1_TOCA"/>
</dbReference>
<evidence type="ECO:0000256" key="6">
    <source>
        <dbReference type="ARBA" id="ARBA00022475"/>
    </source>
</evidence>
<feature type="domain" description="SH3" evidence="17">
    <location>
        <begin position="525"/>
        <end position="586"/>
    </location>
</feature>
<dbReference type="GO" id="GO:0007165">
    <property type="term" value="P:signal transduction"/>
    <property type="evidence" value="ECO:0007669"/>
    <property type="project" value="InterPro"/>
</dbReference>
<feature type="compositionally biased region" description="Low complexity" evidence="16">
    <location>
        <begin position="179"/>
        <end position="188"/>
    </location>
</feature>
<comment type="subcellular location">
    <subcellularLocation>
        <location evidence="1">Cell membrane</location>
    </subcellularLocation>
    <subcellularLocation>
        <location evidence="3">Cytoplasm</location>
        <location evidence="3">Cell cortex</location>
    </subcellularLocation>
    <subcellularLocation>
        <location evidence="2">Cytoplasm</location>
        <location evidence="2">Cytoskeleton</location>
    </subcellularLocation>
</comment>
<dbReference type="Gene3D" id="1.20.1270.60">
    <property type="entry name" value="Arfaptin homology (AH) domain/BAR domain"/>
    <property type="match status" value="1"/>
</dbReference>
<evidence type="ECO:0000256" key="13">
    <source>
        <dbReference type="PROSITE-ProRule" id="PRU00192"/>
    </source>
</evidence>
<dbReference type="GO" id="GO:0005938">
    <property type="term" value="C:cell cortex"/>
    <property type="evidence" value="ECO:0007669"/>
    <property type="project" value="UniProtKB-SubCell"/>
</dbReference>
<dbReference type="Gene3D" id="2.30.30.40">
    <property type="entry name" value="SH3 Domains"/>
    <property type="match status" value="1"/>
</dbReference>
<name>A0AAV1GA06_XYRNO</name>
<dbReference type="InterPro" id="IPR001452">
    <property type="entry name" value="SH3_domain"/>
</dbReference>
<dbReference type="PANTHER" id="PTHR15735:SF13">
    <property type="entry name" value="FORMIN-BINDING PROTEIN 1"/>
    <property type="match status" value="1"/>
</dbReference>
<evidence type="ECO:0000313" key="21">
    <source>
        <dbReference type="Proteomes" id="UP001178508"/>
    </source>
</evidence>
<evidence type="ECO:0000256" key="7">
    <source>
        <dbReference type="ARBA" id="ARBA00022490"/>
    </source>
</evidence>
<feature type="region of interest" description="Disordered" evidence="16">
    <location>
        <begin position="298"/>
        <end position="321"/>
    </location>
</feature>
<evidence type="ECO:0000256" key="8">
    <source>
        <dbReference type="ARBA" id="ARBA00022583"/>
    </source>
</evidence>
<evidence type="ECO:0000256" key="16">
    <source>
        <dbReference type="SAM" id="MobiDB-lite"/>
    </source>
</evidence>
<evidence type="ECO:0000256" key="9">
    <source>
        <dbReference type="ARBA" id="ARBA00023054"/>
    </source>
</evidence>
<evidence type="ECO:0000256" key="14">
    <source>
        <dbReference type="PROSITE-ProRule" id="PRU01077"/>
    </source>
</evidence>
<keyword evidence="10" id="KW-0446">Lipid-binding</keyword>
<dbReference type="PROSITE" id="PS51860">
    <property type="entry name" value="REM_1"/>
    <property type="match status" value="1"/>
</dbReference>
<dbReference type="Pfam" id="PF00611">
    <property type="entry name" value="FCH"/>
    <property type="match status" value="1"/>
</dbReference>
<dbReference type="Proteomes" id="UP001178508">
    <property type="component" value="Chromosome 13"/>
</dbReference>
<dbReference type="InterPro" id="IPR031160">
    <property type="entry name" value="F_BAR_dom"/>
</dbReference>
<organism evidence="20 21">
    <name type="scientific">Xyrichtys novacula</name>
    <name type="common">Pearly razorfish</name>
    <name type="synonym">Hemipteronotus novacula</name>
    <dbReference type="NCBI Taxonomy" id="13765"/>
    <lineage>
        <taxon>Eukaryota</taxon>
        <taxon>Metazoa</taxon>
        <taxon>Chordata</taxon>
        <taxon>Craniata</taxon>
        <taxon>Vertebrata</taxon>
        <taxon>Euteleostomi</taxon>
        <taxon>Actinopterygii</taxon>
        <taxon>Neopterygii</taxon>
        <taxon>Teleostei</taxon>
        <taxon>Neoteleostei</taxon>
        <taxon>Acanthomorphata</taxon>
        <taxon>Eupercaria</taxon>
        <taxon>Labriformes</taxon>
        <taxon>Labridae</taxon>
        <taxon>Xyrichtys</taxon>
    </lineage>
</organism>
<dbReference type="GO" id="GO:0008289">
    <property type="term" value="F:lipid binding"/>
    <property type="evidence" value="ECO:0007669"/>
    <property type="project" value="UniProtKB-KW"/>
</dbReference>
<feature type="compositionally biased region" description="Polar residues" evidence="16">
    <location>
        <begin position="490"/>
        <end position="512"/>
    </location>
</feature>
<feature type="region of interest" description="Disordered" evidence="16">
    <location>
        <begin position="169"/>
        <end position="189"/>
    </location>
</feature>
<keyword evidence="6" id="KW-1003">Cell membrane</keyword>
<evidence type="ECO:0000313" key="20">
    <source>
        <dbReference type="EMBL" id="CAJ1070233.1"/>
    </source>
</evidence>
<feature type="compositionally biased region" description="Polar residues" evidence="16">
    <location>
        <begin position="466"/>
        <end position="479"/>
    </location>
</feature>
<dbReference type="PROSITE" id="PS51741">
    <property type="entry name" value="F_BAR"/>
    <property type="match status" value="1"/>
</dbReference>
<evidence type="ECO:0000256" key="4">
    <source>
        <dbReference type="ARBA" id="ARBA00009426"/>
    </source>
</evidence>
<dbReference type="InterPro" id="IPR036028">
    <property type="entry name" value="SH3-like_dom_sf"/>
</dbReference>
<keyword evidence="21" id="KW-1185">Reference proteome</keyword>
<sequence length="592" mass="68618">MSWGSELWDQFDNLEKHTQWGIEYLEKYTKFVKERSEIETNYAKQIRNLSKKYQPKKNSREEEESKYTFCRAFLTTLNELNDYAGQHEVIAENLTSQIVSELSRYLQELKSERKSHFHDGRKAQQHIESSWKQLESSKKRFERDCKEADRAQQYFEKMDADINVTKADVEKRSSHKARQQAQMRHQMASDSKSDYSAYLQKFNQEQNEHYFTIIPNIFQKLQDMEEKRIERIGVCMTTFADVDRQVLPIVGKCLDGMTKAAESIEPKTDSKQVVESYKSGFEPPGDVEFEDYGQAMKRTASETSLSREGKEKPAGKSKGKLWPFIKNKNKQKEPLSHRLNDFMASKPKMHCLRSLRRGLSLKLGSGPEDFSHLPPEQRRKKLQAKLDELNKDIQKEMDQRDALTKMKDVYVKNPQMGDPASVDPRLSEISQTIEKLQFEVQKFEGWLAEVEERMPSKSDTQRRSLYETQNNTAVSNNCAQDRESPDGSYTEEQNSETQVKANIAPNPTSTTPEFDDEFDDEETLPTIGTCKALYPFEGHNEGTIAVAEGELLFVIEEDKGDGWTRVRRNEDEEGYVPTSYVEVYLETNAKDS</sequence>
<feature type="domain" description="F-BAR" evidence="18">
    <location>
        <begin position="1"/>
        <end position="269"/>
    </location>
</feature>
<dbReference type="GO" id="GO:0006897">
    <property type="term" value="P:endocytosis"/>
    <property type="evidence" value="ECO:0007669"/>
    <property type="project" value="UniProtKB-KW"/>
</dbReference>
<dbReference type="FunFam" id="2.30.30.40:FF:000017">
    <property type="entry name" value="Formin-binding protein 1-like isoform 1"/>
    <property type="match status" value="1"/>
</dbReference>
<dbReference type="SMART" id="SM00326">
    <property type="entry name" value="SH3"/>
    <property type="match status" value="1"/>
</dbReference>
<protein>
    <submittedName>
        <fullName evidence="20">Formin-binding protein 1 isoform X19</fullName>
    </submittedName>
</protein>
<dbReference type="GO" id="GO:0005886">
    <property type="term" value="C:plasma membrane"/>
    <property type="evidence" value="ECO:0007669"/>
    <property type="project" value="UniProtKB-SubCell"/>
</dbReference>
<dbReference type="CDD" id="cd11629">
    <property type="entry name" value="HR1_FBP17"/>
    <property type="match status" value="1"/>
</dbReference>
<feature type="compositionally biased region" description="Basic and acidic residues" evidence="16">
    <location>
        <begin position="305"/>
        <end position="314"/>
    </location>
</feature>
<dbReference type="Pfam" id="PF00018">
    <property type="entry name" value="SH3_1"/>
    <property type="match status" value="1"/>
</dbReference>
<evidence type="ECO:0000256" key="2">
    <source>
        <dbReference type="ARBA" id="ARBA00004245"/>
    </source>
</evidence>